<feature type="domain" description="HTH rpiR-type" evidence="4">
    <location>
        <begin position="1"/>
        <end position="77"/>
    </location>
</feature>
<protein>
    <submittedName>
        <fullName evidence="6">Transcriptional regulator, RpiR family</fullName>
    </submittedName>
</protein>
<dbReference type="InterPro" id="IPR035472">
    <property type="entry name" value="RpiR-like_SIS"/>
</dbReference>
<dbReference type="InterPro" id="IPR000281">
    <property type="entry name" value="HTH_RpiR"/>
</dbReference>
<evidence type="ECO:0000259" key="5">
    <source>
        <dbReference type="PROSITE" id="PS51464"/>
    </source>
</evidence>
<dbReference type="InterPro" id="IPR046348">
    <property type="entry name" value="SIS_dom_sf"/>
</dbReference>
<dbReference type="Pfam" id="PF01418">
    <property type="entry name" value="HTH_6"/>
    <property type="match status" value="1"/>
</dbReference>
<keyword evidence="7" id="KW-1185">Reference proteome</keyword>
<dbReference type="PROSITE" id="PS51464">
    <property type="entry name" value="SIS"/>
    <property type="match status" value="1"/>
</dbReference>
<evidence type="ECO:0000313" key="6">
    <source>
        <dbReference type="EMBL" id="SEI41336.1"/>
    </source>
</evidence>
<organism evidence="6 7">
    <name type="scientific">Sharpea azabuensis</name>
    <dbReference type="NCBI Taxonomy" id="322505"/>
    <lineage>
        <taxon>Bacteria</taxon>
        <taxon>Bacillati</taxon>
        <taxon>Bacillota</taxon>
        <taxon>Erysipelotrichia</taxon>
        <taxon>Erysipelotrichales</taxon>
        <taxon>Coprobacillaceae</taxon>
        <taxon>Sharpea</taxon>
    </lineage>
</organism>
<dbReference type="Gene3D" id="1.10.10.10">
    <property type="entry name" value="Winged helix-like DNA-binding domain superfamily/Winged helix DNA-binding domain"/>
    <property type="match status" value="1"/>
</dbReference>
<dbReference type="GO" id="GO:0097367">
    <property type="term" value="F:carbohydrate derivative binding"/>
    <property type="evidence" value="ECO:0007669"/>
    <property type="project" value="InterPro"/>
</dbReference>
<dbReference type="GeneID" id="54119367"/>
<sequence>MSVNDRIRDSYSALTESEKKIADYFLDHGEQLASYSAKQMAEVCHTSAPTIIRFARTLGYSGLSQLKVDLLVTKKEEIPDLTKELEQDEKPSDLIKATYSHRLGNLQRTEELIDEEVVSQSADILEKASCIYLIGIGGSGNVCMDLYHKLNRIGYRAIFNTDAHIQLASLAGIREGDAVIAISYSGETASVLESVKVAKEQGATVIGISHLGNTSLRALSDINFFLPVQEDSLRAGAIASRDASLMITDIVYLTLFSRHLDEHKETLMKTRKWTGRLS</sequence>
<dbReference type="PANTHER" id="PTHR30514">
    <property type="entry name" value="GLUCOKINASE"/>
    <property type="match status" value="1"/>
</dbReference>
<keyword evidence="3" id="KW-0804">Transcription</keyword>
<dbReference type="eggNOG" id="COG1737">
    <property type="taxonomic scope" value="Bacteria"/>
</dbReference>
<dbReference type="InterPro" id="IPR036388">
    <property type="entry name" value="WH-like_DNA-bd_sf"/>
</dbReference>
<reference evidence="7" key="1">
    <citation type="submission" date="2016-10" db="EMBL/GenBank/DDBJ databases">
        <authorList>
            <person name="Varghese N."/>
        </authorList>
    </citation>
    <scope>NUCLEOTIDE SEQUENCE [LARGE SCALE GENOMIC DNA]</scope>
    <source>
        <strain evidence="7">DSM 20406</strain>
    </source>
</reference>
<dbReference type="Proteomes" id="UP000183028">
    <property type="component" value="Unassembled WGS sequence"/>
</dbReference>
<keyword evidence="2" id="KW-0238">DNA-binding</keyword>
<name>A0A1H6QHG4_9FIRM</name>
<evidence type="ECO:0000256" key="3">
    <source>
        <dbReference type="ARBA" id="ARBA00023163"/>
    </source>
</evidence>
<dbReference type="GO" id="GO:1901135">
    <property type="term" value="P:carbohydrate derivative metabolic process"/>
    <property type="evidence" value="ECO:0007669"/>
    <property type="project" value="InterPro"/>
</dbReference>
<gene>
    <name evidence="6" type="ORF">SAMN04487834_100318</name>
</gene>
<dbReference type="AlphaFoldDB" id="A0A1H6QHG4"/>
<feature type="domain" description="SIS" evidence="5">
    <location>
        <begin position="121"/>
        <end position="261"/>
    </location>
</feature>
<dbReference type="CDD" id="cd05013">
    <property type="entry name" value="SIS_RpiR"/>
    <property type="match status" value="1"/>
</dbReference>
<dbReference type="SUPFAM" id="SSF46689">
    <property type="entry name" value="Homeodomain-like"/>
    <property type="match status" value="1"/>
</dbReference>
<evidence type="ECO:0000256" key="1">
    <source>
        <dbReference type="ARBA" id="ARBA00023015"/>
    </source>
</evidence>
<dbReference type="GO" id="GO:0003677">
    <property type="term" value="F:DNA binding"/>
    <property type="evidence" value="ECO:0007669"/>
    <property type="project" value="UniProtKB-KW"/>
</dbReference>
<dbReference type="SUPFAM" id="SSF53697">
    <property type="entry name" value="SIS domain"/>
    <property type="match status" value="1"/>
</dbReference>
<proteinExistence type="predicted"/>
<dbReference type="GO" id="GO:0003700">
    <property type="term" value="F:DNA-binding transcription factor activity"/>
    <property type="evidence" value="ECO:0007669"/>
    <property type="project" value="InterPro"/>
</dbReference>
<dbReference type="PROSITE" id="PS51071">
    <property type="entry name" value="HTH_RPIR"/>
    <property type="match status" value="1"/>
</dbReference>
<keyword evidence="1" id="KW-0805">Transcription regulation</keyword>
<dbReference type="OrthoDB" id="1648815at2"/>
<dbReference type="RefSeq" id="WP_033161962.1">
    <property type="nucleotide sequence ID" value="NZ_CADAIQ010000132.1"/>
</dbReference>
<dbReference type="EMBL" id="FNYK01000003">
    <property type="protein sequence ID" value="SEI41336.1"/>
    <property type="molecule type" value="Genomic_DNA"/>
</dbReference>
<dbReference type="InterPro" id="IPR001347">
    <property type="entry name" value="SIS_dom"/>
</dbReference>
<evidence type="ECO:0000313" key="7">
    <source>
        <dbReference type="Proteomes" id="UP000183028"/>
    </source>
</evidence>
<dbReference type="Gene3D" id="3.40.50.10490">
    <property type="entry name" value="Glucose-6-phosphate isomerase like protein, domain 1"/>
    <property type="match status" value="1"/>
</dbReference>
<dbReference type="InterPro" id="IPR009057">
    <property type="entry name" value="Homeodomain-like_sf"/>
</dbReference>
<dbReference type="InterPro" id="IPR047640">
    <property type="entry name" value="RpiR-like"/>
</dbReference>
<dbReference type="STRING" id="322505.SAMN04487836_11614"/>
<dbReference type="PANTHER" id="PTHR30514:SF1">
    <property type="entry name" value="HTH-TYPE TRANSCRIPTIONAL REGULATOR HEXR-RELATED"/>
    <property type="match status" value="1"/>
</dbReference>
<evidence type="ECO:0000259" key="4">
    <source>
        <dbReference type="PROSITE" id="PS51071"/>
    </source>
</evidence>
<dbReference type="Pfam" id="PF01380">
    <property type="entry name" value="SIS"/>
    <property type="match status" value="1"/>
</dbReference>
<accession>A0A1H6QHG4</accession>
<evidence type="ECO:0000256" key="2">
    <source>
        <dbReference type="ARBA" id="ARBA00023125"/>
    </source>
</evidence>